<evidence type="ECO:0000313" key="1">
    <source>
        <dbReference type="EMBL" id="AVF27748.1"/>
    </source>
</evidence>
<dbReference type="AlphaFoldDB" id="A0A2L1UH79"/>
<sequence>MTKHYWCEECQNFVDEHVVTNGIHDECGQEVNIEENEEDDL</sequence>
<evidence type="ECO:0000313" key="2">
    <source>
        <dbReference type="Proteomes" id="UP000239833"/>
    </source>
</evidence>
<protein>
    <submittedName>
        <fullName evidence="1">Uncharacterized protein</fullName>
    </submittedName>
</protein>
<gene>
    <name evidence="1" type="ORF">ERICIII_03639</name>
</gene>
<dbReference type="Proteomes" id="UP000239833">
    <property type="component" value="Chromosome"/>
</dbReference>
<dbReference type="EMBL" id="CP019655">
    <property type="protein sequence ID" value="AVF27748.1"/>
    <property type="molecule type" value="Genomic_DNA"/>
</dbReference>
<organism evidence="1 2">
    <name type="scientific">Paenibacillus larvae subsp. larvae</name>
    <dbReference type="NCBI Taxonomy" id="147375"/>
    <lineage>
        <taxon>Bacteria</taxon>
        <taxon>Bacillati</taxon>
        <taxon>Bacillota</taxon>
        <taxon>Bacilli</taxon>
        <taxon>Bacillales</taxon>
        <taxon>Paenibacillaceae</taxon>
        <taxon>Paenibacillus</taxon>
    </lineage>
</organism>
<dbReference type="RefSeq" id="WP_257788470.1">
    <property type="nucleotide sequence ID" value="NZ_CP019655.1"/>
</dbReference>
<proteinExistence type="predicted"/>
<reference evidence="2" key="1">
    <citation type="submission" date="2017-02" db="EMBL/GenBank/DDBJ databases">
        <title>Delineation of Paenibacillus larvae strains originating from foulbrood outbreaks.</title>
        <authorList>
            <person name="Beims H."/>
            <person name="Bunk B."/>
            <person name="Sproeer C."/>
            <person name="Mohr K.I."/>
            <person name="Pradella S."/>
            <person name="Guenther G."/>
            <person name="Rohde M."/>
            <person name="von der Ohe W."/>
            <person name="Steinert M."/>
        </authorList>
    </citation>
    <scope>NUCLEOTIDE SEQUENCE [LARGE SCALE GENOMIC DNA]</scope>
    <source>
        <strain evidence="2">Eric_III</strain>
    </source>
</reference>
<name>A0A2L1UH79_9BACL</name>
<accession>A0A2L1UH79</accession>
<dbReference type="GeneID" id="78828559"/>